<comment type="similarity">
    <text evidence="2">Belongs to the sestrin family.</text>
</comment>
<name>A0AAZ1XC25_OREAU</name>
<evidence type="ECO:0000313" key="6">
    <source>
        <dbReference type="Ensembl" id="ENSOABP00000065641.1"/>
    </source>
</evidence>
<reference evidence="6" key="2">
    <citation type="submission" date="2025-08" db="UniProtKB">
        <authorList>
            <consortium name="Ensembl"/>
        </authorList>
    </citation>
    <scope>IDENTIFICATION</scope>
</reference>
<dbReference type="GO" id="GO:0016239">
    <property type="term" value="P:positive regulation of macroautophagy"/>
    <property type="evidence" value="ECO:0007669"/>
    <property type="project" value="TreeGrafter"/>
</dbReference>
<dbReference type="GO" id="GO:0005737">
    <property type="term" value="C:cytoplasm"/>
    <property type="evidence" value="ECO:0007669"/>
    <property type="project" value="UniProtKB-SubCell"/>
</dbReference>
<evidence type="ECO:0000256" key="3">
    <source>
        <dbReference type="ARBA" id="ARBA00022490"/>
    </source>
</evidence>
<evidence type="ECO:0000256" key="4">
    <source>
        <dbReference type="ARBA" id="ARBA00023002"/>
    </source>
</evidence>
<sequence>SIWPRCSQPTMKKNLMLQYDFKVSLPETNRFPRPCLFLQVNGEKERLSLLVSRGSVDAVSQQMASHPQYLESFLRTQHYILHMDGPLPLPYRHYIAIMAAARHHCNYLVYLHSTHFLRVGGDPKWLQGLEAAPPRLRLLDHINKVLAHQPWLTACSHIQTLLKAGEQCWSLAELVQAVVILAHCHSLCSFVFGCDTDADFVPLSSKSPNGTPPTFCPFDAANGNTNVPQSHATPSEHITGRPVKIHLYTYTEEEEEMICLADPSRFITDPDFCYQEFARKEEDHFQVFRVQDYSWEDHGFSLVNRLYSDIGHLLDDRFRSVATLSSLHSDDLKRAIWNYIHCVLGIRYDDYDYGEVNQLLERDLKLYVKAVALLIFYFFSPQIHINLLIMEARLQAELLYALRAITQYMIA</sequence>
<dbReference type="Ensembl" id="ENSOABT00000084006.1">
    <property type="protein sequence ID" value="ENSOABP00000065641.1"/>
    <property type="gene ID" value="ENSOABG00000008688.2"/>
</dbReference>
<dbReference type="SUPFAM" id="SSF69118">
    <property type="entry name" value="AhpD-like"/>
    <property type="match status" value="1"/>
</dbReference>
<dbReference type="Proteomes" id="UP000472276">
    <property type="component" value="Unassembled WGS sequence"/>
</dbReference>
<dbReference type="GO" id="GO:0005634">
    <property type="term" value="C:nucleus"/>
    <property type="evidence" value="ECO:0007669"/>
    <property type="project" value="InterPro"/>
</dbReference>
<protein>
    <submittedName>
        <fullName evidence="6">Uncharacterized protein</fullName>
    </submittedName>
</protein>
<organism evidence="6 7">
    <name type="scientific">Oreochromis aureus</name>
    <name type="common">Israeli tilapia</name>
    <name type="synonym">Chromis aureus</name>
    <dbReference type="NCBI Taxonomy" id="47969"/>
    <lineage>
        <taxon>Eukaryota</taxon>
        <taxon>Metazoa</taxon>
        <taxon>Chordata</taxon>
        <taxon>Craniata</taxon>
        <taxon>Vertebrata</taxon>
        <taxon>Euteleostomi</taxon>
        <taxon>Actinopterygii</taxon>
        <taxon>Neopterygii</taxon>
        <taxon>Teleostei</taxon>
        <taxon>Neoteleostei</taxon>
        <taxon>Acanthomorphata</taxon>
        <taxon>Ovalentaria</taxon>
        <taxon>Cichlomorphae</taxon>
        <taxon>Cichliformes</taxon>
        <taxon>Cichlidae</taxon>
        <taxon>African cichlids</taxon>
        <taxon>Pseudocrenilabrinae</taxon>
        <taxon>Oreochromini</taxon>
        <taxon>Oreochromis</taxon>
    </lineage>
</organism>
<dbReference type="GO" id="GO:0016684">
    <property type="term" value="F:oxidoreductase activity, acting on peroxide as acceptor"/>
    <property type="evidence" value="ECO:0007669"/>
    <property type="project" value="TreeGrafter"/>
</dbReference>
<keyword evidence="3" id="KW-0963">Cytoplasm</keyword>
<reference evidence="7" key="1">
    <citation type="submission" date="2020-03" db="EMBL/GenBank/DDBJ databases">
        <title>Evolution of repeat sequences and sex chromosomes of tilapia species revealed by chromosome-level genomes.</title>
        <authorList>
            <person name="Xu L."/>
            <person name="Tao W."/>
            <person name="Wang D."/>
            <person name="Zhou Q."/>
        </authorList>
    </citation>
    <scope>NUCLEOTIDE SEQUENCE [LARGE SCALE GENOMIC DNA]</scope>
    <source>
        <strain evidence="7">Israel</strain>
    </source>
</reference>
<dbReference type="GO" id="GO:0071233">
    <property type="term" value="P:cellular response to L-leucine"/>
    <property type="evidence" value="ECO:0007669"/>
    <property type="project" value="TreeGrafter"/>
</dbReference>
<evidence type="ECO:0000256" key="2">
    <source>
        <dbReference type="ARBA" id="ARBA00008350"/>
    </source>
</evidence>
<evidence type="ECO:0000313" key="7">
    <source>
        <dbReference type="Proteomes" id="UP000472276"/>
    </source>
</evidence>
<dbReference type="GO" id="GO:1990253">
    <property type="term" value="P:cellular response to leucine starvation"/>
    <property type="evidence" value="ECO:0007669"/>
    <property type="project" value="TreeGrafter"/>
</dbReference>
<dbReference type="Pfam" id="PF04636">
    <property type="entry name" value="PA26"/>
    <property type="match status" value="2"/>
</dbReference>
<dbReference type="Gene3D" id="1.20.1290.10">
    <property type="entry name" value="AhpD-like"/>
    <property type="match status" value="1"/>
</dbReference>
<evidence type="ECO:0000256" key="1">
    <source>
        <dbReference type="ARBA" id="ARBA00004496"/>
    </source>
</evidence>
<dbReference type="FunFam" id="1.20.1290.10:FF:000001">
    <property type="entry name" value="Sestrin 1"/>
    <property type="match status" value="1"/>
</dbReference>
<dbReference type="AlphaFoldDB" id="A0AAZ1XC25"/>
<evidence type="ECO:0000256" key="5">
    <source>
        <dbReference type="ARBA" id="ARBA00049242"/>
    </source>
</evidence>
<comment type="catalytic activity">
    <reaction evidence="5">
        <text>a hydroperoxide + L-cysteinyl-[protein] = S-hydroxy-L-cysteinyl-[protein] + an alcohol</text>
        <dbReference type="Rhea" id="RHEA:67124"/>
        <dbReference type="Rhea" id="RHEA-COMP:10131"/>
        <dbReference type="Rhea" id="RHEA-COMP:17193"/>
        <dbReference type="ChEBI" id="CHEBI:29950"/>
        <dbReference type="ChEBI" id="CHEBI:30879"/>
        <dbReference type="ChEBI" id="CHEBI:35924"/>
        <dbReference type="ChEBI" id="CHEBI:61973"/>
    </reaction>
    <physiologicalReaction direction="left-to-right" evidence="5">
        <dbReference type="Rhea" id="RHEA:67125"/>
    </physiologicalReaction>
</comment>
<gene>
    <name evidence="6" type="primary">sesn4</name>
</gene>
<dbReference type="GO" id="GO:0070728">
    <property type="term" value="F:L-leucine binding"/>
    <property type="evidence" value="ECO:0007669"/>
    <property type="project" value="TreeGrafter"/>
</dbReference>
<keyword evidence="7" id="KW-1185">Reference proteome</keyword>
<dbReference type="InterPro" id="IPR029032">
    <property type="entry name" value="AhpD-like"/>
</dbReference>
<comment type="subcellular location">
    <subcellularLocation>
        <location evidence="1">Cytoplasm</location>
    </subcellularLocation>
</comment>
<dbReference type="GO" id="GO:1904262">
    <property type="term" value="P:negative regulation of TORC1 signaling"/>
    <property type="evidence" value="ECO:0007669"/>
    <property type="project" value="TreeGrafter"/>
</dbReference>
<dbReference type="InterPro" id="IPR006730">
    <property type="entry name" value="Sestrin"/>
</dbReference>
<dbReference type="GO" id="GO:1901031">
    <property type="term" value="P:regulation of response to reactive oxygen species"/>
    <property type="evidence" value="ECO:0007669"/>
    <property type="project" value="InterPro"/>
</dbReference>
<reference evidence="6" key="3">
    <citation type="submission" date="2025-09" db="UniProtKB">
        <authorList>
            <consortium name="Ensembl"/>
        </authorList>
    </citation>
    <scope>IDENTIFICATION</scope>
</reference>
<proteinExistence type="inferred from homology"/>
<accession>A0AAZ1XC25</accession>
<dbReference type="PANTHER" id="PTHR12474:SF1">
    <property type="entry name" value="SESTRIN 3"/>
    <property type="match status" value="1"/>
</dbReference>
<dbReference type="PANTHER" id="PTHR12474">
    <property type="entry name" value="P53 REGULATED PA26 NUCLEAR PROTEIN SESTRIN"/>
    <property type="match status" value="1"/>
</dbReference>
<keyword evidence="4" id="KW-0560">Oxidoreductase</keyword>